<dbReference type="PANTHER" id="PTHR12563:SF23">
    <property type="entry name" value="BCDNA.GH07066"/>
    <property type="match status" value="1"/>
</dbReference>
<dbReference type="InterPro" id="IPR041728">
    <property type="entry name" value="GPAT/DHAPAT_LPLAT"/>
</dbReference>
<dbReference type="HOGENOM" id="CLU_016910_0_1_1"/>
<dbReference type="InterPro" id="IPR045520">
    <property type="entry name" value="GPAT/DHAPAT_C"/>
</dbReference>
<dbReference type="SUPFAM" id="SSF69593">
    <property type="entry name" value="Glycerol-3-phosphate (1)-acyltransferase"/>
    <property type="match status" value="1"/>
</dbReference>
<evidence type="ECO:0000256" key="5">
    <source>
        <dbReference type="ARBA" id="ARBA00023315"/>
    </source>
</evidence>
<dbReference type="Proteomes" id="UP000014760">
    <property type="component" value="Unassembled WGS sequence"/>
</dbReference>
<evidence type="ECO:0000313" key="9">
    <source>
        <dbReference type="EnsemblMetazoa" id="CapteP224387"/>
    </source>
</evidence>
<dbReference type="OMA" id="XESATYC"/>
<feature type="non-terminal residue" evidence="8">
    <location>
        <position position="510"/>
    </location>
</feature>
<dbReference type="STRING" id="283909.R7USL7"/>
<keyword evidence="3" id="KW-0808">Transferase</keyword>
<dbReference type="PANTHER" id="PTHR12563">
    <property type="entry name" value="GLYCEROL-3-PHOSPHATE ACYLTRANSFERASE"/>
    <property type="match status" value="1"/>
</dbReference>
<dbReference type="Pfam" id="PF19277">
    <property type="entry name" value="GPAT_C"/>
    <property type="match status" value="1"/>
</dbReference>
<evidence type="ECO:0000259" key="7">
    <source>
        <dbReference type="SMART" id="SM00563"/>
    </source>
</evidence>
<feature type="region of interest" description="Disordered" evidence="6">
    <location>
        <begin position="1"/>
        <end position="26"/>
    </location>
</feature>
<evidence type="ECO:0000313" key="10">
    <source>
        <dbReference type="Proteomes" id="UP000014760"/>
    </source>
</evidence>
<dbReference type="EnsemblMetazoa" id="CapteT224387">
    <property type="protein sequence ID" value="CapteP224387"/>
    <property type="gene ID" value="CapteG224387"/>
</dbReference>
<name>R7USL7_CAPTE</name>
<accession>R7USL7</accession>
<keyword evidence="4" id="KW-0472">Membrane</keyword>
<sequence length="510" mass="57745">MVDTLRPMQPPAPWQSPCQTSWPSSPPRLNDWTASVVGRKSASACIGRYSNTDFGLPMRSSIASCQFKTTPVAATYQQRPFVGRCCSCMPNSKSDLYRDEFSRPNLHNIFNVDTKHPENGWWTRSFCYFVYLWRRTIPGDFPDITDDVLCTSRMTEVIQRLLGSLNTGSKVTEAKLRKRGRAIMKKMKSKISTRLLKFVAWFLHKFLSGLLTSILINKNQIQMLKQASKKDVPLIYLPTHRSHLDYILVTFVLVNYELHPPHVAAGDNLLIPFFGTLMRGLGGFFIRRRLDPKEGQKDRLYRATLHTYMEELLKRGDSMEFFIEGGRSRSGKASYPKGGLLSVIVDALGEGSIPDALIVPTTIAYDKLLDGNFNREQMGQKKVSESFWRAMRGIWNVLSSQYGYVRVDFGQPFSLQEYVQTSSRCVMPASRQPSFDACSSAGSDLSEKQDWSSLRCSSDQSLCSASALVKEDQSQLVQMLAEHVVYTQSSMQPVMSTHMLAFICLTLCRK</sequence>
<evidence type="ECO:0000256" key="2">
    <source>
        <dbReference type="ARBA" id="ARBA00007937"/>
    </source>
</evidence>
<dbReference type="GO" id="GO:0006631">
    <property type="term" value="P:fatty acid metabolic process"/>
    <property type="evidence" value="ECO:0007669"/>
    <property type="project" value="TreeGrafter"/>
</dbReference>
<dbReference type="InterPro" id="IPR022284">
    <property type="entry name" value="GPAT/DHAPAT"/>
</dbReference>
<evidence type="ECO:0000256" key="6">
    <source>
        <dbReference type="SAM" id="MobiDB-lite"/>
    </source>
</evidence>
<gene>
    <name evidence="8" type="ORF">CAPTEDRAFT_224387</name>
</gene>
<protein>
    <recommendedName>
        <fullName evidence="7">Phospholipid/glycerol acyltransferase domain-containing protein</fullName>
    </recommendedName>
</protein>
<dbReference type="GO" id="GO:0031966">
    <property type="term" value="C:mitochondrial membrane"/>
    <property type="evidence" value="ECO:0007669"/>
    <property type="project" value="TreeGrafter"/>
</dbReference>
<dbReference type="Pfam" id="PF01553">
    <property type="entry name" value="Acyltransferase"/>
    <property type="match status" value="1"/>
</dbReference>
<dbReference type="GO" id="GO:0004366">
    <property type="term" value="F:glycerol-3-phosphate O-acyltransferase activity"/>
    <property type="evidence" value="ECO:0007669"/>
    <property type="project" value="TreeGrafter"/>
</dbReference>
<reference evidence="9" key="3">
    <citation type="submission" date="2015-06" db="UniProtKB">
        <authorList>
            <consortium name="EnsemblMetazoa"/>
        </authorList>
    </citation>
    <scope>IDENTIFICATION</scope>
</reference>
<keyword evidence="10" id="KW-1185">Reference proteome</keyword>
<dbReference type="SMART" id="SM00563">
    <property type="entry name" value="PlsC"/>
    <property type="match status" value="1"/>
</dbReference>
<dbReference type="OrthoDB" id="5962536at2759"/>
<dbReference type="AlphaFoldDB" id="R7USL7"/>
<evidence type="ECO:0000313" key="8">
    <source>
        <dbReference type="EMBL" id="ELU09195.1"/>
    </source>
</evidence>
<comment type="similarity">
    <text evidence="2">Belongs to the GPAT/DAPAT family.</text>
</comment>
<dbReference type="InterPro" id="IPR002123">
    <property type="entry name" value="Plipid/glycerol_acylTrfase"/>
</dbReference>
<proteinExistence type="inferred from homology"/>
<evidence type="ECO:0000256" key="3">
    <source>
        <dbReference type="ARBA" id="ARBA00022679"/>
    </source>
</evidence>
<feature type="domain" description="Phospholipid/glycerol acyltransferase" evidence="7">
    <location>
        <begin position="234"/>
        <end position="366"/>
    </location>
</feature>
<keyword evidence="5" id="KW-0012">Acyltransferase</keyword>
<comment type="subcellular location">
    <subcellularLocation>
        <location evidence="1">Membrane</location>
    </subcellularLocation>
</comment>
<reference evidence="10" key="1">
    <citation type="submission" date="2012-12" db="EMBL/GenBank/DDBJ databases">
        <authorList>
            <person name="Hellsten U."/>
            <person name="Grimwood J."/>
            <person name="Chapman J.A."/>
            <person name="Shapiro H."/>
            <person name="Aerts A."/>
            <person name="Otillar R.P."/>
            <person name="Terry A.Y."/>
            <person name="Boore J.L."/>
            <person name="Simakov O."/>
            <person name="Marletaz F."/>
            <person name="Cho S.-J."/>
            <person name="Edsinger-Gonzales E."/>
            <person name="Havlak P."/>
            <person name="Kuo D.-H."/>
            <person name="Larsson T."/>
            <person name="Lv J."/>
            <person name="Arendt D."/>
            <person name="Savage R."/>
            <person name="Osoegawa K."/>
            <person name="de Jong P."/>
            <person name="Lindberg D.R."/>
            <person name="Seaver E.C."/>
            <person name="Weisblat D.A."/>
            <person name="Putnam N.H."/>
            <person name="Grigoriev I.V."/>
            <person name="Rokhsar D.S."/>
        </authorList>
    </citation>
    <scope>NUCLEOTIDE SEQUENCE</scope>
    <source>
        <strain evidence="10">I ESC-2004</strain>
    </source>
</reference>
<dbReference type="GO" id="GO:0019432">
    <property type="term" value="P:triglyceride biosynthetic process"/>
    <property type="evidence" value="ECO:0007669"/>
    <property type="project" value="TreeGrafter"/>
</dbReference>
<evidence type="ECO:0000256" key="4">
    <source>
        <dbReference type="ARBA" id="ARBA00023136"/>
    </source>
</evidence>
<evidence type="ECO:0000256" key="1">
    <source>
        <dbReference type="ARBA" id="ARBA00004370"/>
    </source>
</evidence>
<dbReference type="GO" id="GO:0008654">
    <property type="term" value="P:phospholipid biosynthetic process"/>
    <property type="evidence" value="ECO:0007669"/>
    <property type="project" value="TreeGrafter"/>
</dbReference>
<reference evidence="8 10" key="2">
    <citation type="journal article" date="2013" name="Nature">
        <title>Insights into bilaterian evolution from three spiralian genomes.</title>
        <authorList>
            <person name="Simakov O."/>
            <person name="Marletaz F."/>
            <person name="Cho S.J."/>
            <person name="Edsinger-Gonzales E."/>
            <person name="Havlak P."/>
            <person name="Hellsten U."/>
            <person name="Kuo D.H."/>
            <person name="Larsson T."/>
            <person name="Lv J."/>
            <person name="Arendt D."/>
            <person name="Savage R."/>
            <person name="Osoegawa K."/>
            <person name="de Jong P."/>
            <person name="Grimwood J."/>
            <person name="Chapman J.A."/>
            <person name="Shapiro H."/>
            <person name="Aerts A."/>
            <person name="Otillar R.P."/>
            <person name="Terry A.Y."/>
            <person name="Boore J.L."/>
            <person name="Grigoriev I.V."/>
            <person name="Lindberg D.R."/>
            <person name="Seaver E.C."/>
            <person name="Weisblat D.A."/>
            <person name="Putnam N.H."/>
            <person name="Rokhsar D.S."/>
        </authorList>
    </citation>
    <scope>NUCLEOTIDE SEQUENCE</scope>
    <source>
        <strain evidence="8 10">I ESC-2004</strain>
    </source>
</reference>
<dbReference type="GO" id="GO:0006072">
    <property type="term" value="P:glycerol-3-phosphate metabolic process"/>
    <property type="evidence" value="ECO:0007669"/>
    <property type="project" value="TreeGrafter"/>
</dbReference>
<dbReference type="CDD" id="cd07993">
    <property type="entry name" value="LPLAT_DHAPAT-like"/>
    <property type="match status" value="1"/>
</dbReference>
<dbReference type="EMBL" id="AMQN01006487">
    <property type="status" value="NOT_ANNOTATED_CDS"/>
    <property type="molecule type" value="Genomic_DNA"/>
</dbReference>
<organism evidence="8">
    <name type="scientific">Capitella teleta</name>
    <name type="common">Polychaete worm</name>
    <dbReference type="NCBI Taxonomy" id="283909"/>
    <lineage>
        <taxon>Eukaryota</taxon>
        <taxon>Metazoa</taxon>
        <taxon>Spiralia</taxon>
        <taxon>Lophotrochozoa</taxon>
        <taxon>Annelida</taxon>
        <taxon>Polychaeta</taxon>
        <taxon>Sedentaria</taxon>
        <taxon>Scolecida</taxon>
        <taxon>Capitellidae</taxon>
        <taxon>Capitella</taxon>
    </lineage>
</organism>
<dbReference type="EMBL" id="KB298452">
    <property type="protein sequence ID" value="ELU09195.1"/>
    <property type="molecule type" value="Genomic_DNA"/>
</dbReference>